<name>A0A8X6UT46_NEPPI</name>
<evidence type="ECO:0000256" key="1">
    <source>
        <dbReference type="SAM" id="SignalP"/>
    </source>
</evidence>
<dbReference type="Proteomes" id="UP000887013">
    <property type="component" value="Unassembled WGS sequence"/>
</dbReference>
<evidence type="ECO:0000313" key="3">
    <source>
        <dbReference type="Proteomes" id="UP000887013"/>
    </source>
</evidence>
<protein>
    <recommendedName>
        <fullName evidence="4">Secreted protein</fullName>
    </recommendedName>
</protein>
<feature type="chain" id="PRO_5036483442" description="Secreted protein" evidence="1">
    <location>
        <begin position="27"/>
        <end position="193"/>
    </location>
</feature>
<proteinExistence type="predicted"/>
<keyword evidence="1" id="KW-0732">Signal</keyword>
<dbReference type="AlphaFoldDB" id="A0A8X6UT46"/>
<comment type="caution">
    <text evidence="2">The sequence shown here is derived from an EMBL/GenBank/DDBJ whole genome shotgun (WGS) entry which is preliminary data.</text>
</comment>
<evidence type="ECO:0008006" key="4">
    <source>
        <dbReference type="Google" id="ProtNLM"/>
    </source>
</evidence>
<accession>A0A8X6UT46</accession>
<evidence type="ECO:0000313" key="2">
    <source>
        <dbReference type="EMBL" id="GFU45632.1"/>
    </source>
</evidence>
<organism evidence="2 3">
    <name type="scientific">Nephila pilipes</name>
    <name type="common">Giant wood spider</name>
    <name type="synonym">Nephila maculata</name>
    <dbReference type="NCBI Taxonomy" id="299642"/>
    <lineage>
        <taxon>Eukaryota</taxon>
        <taxon>Metazoa</taxon>
        <taxon>Ecdysozoa</taxon>
        <taxon>Arthropoda</taxon>
        <taxon>Chelicerata</taxon>
        <taxon>Arachnida</taxon>
        <taxon>Araneae</taxon>
        <taxon>Araneomorphae</taxon>
        <taxon>Entelegynae</taxon>
        <taxon>Araneoidea</taxon>
        <taxon>Nephilidae</taxon>
        <taxon>Nephila</taxon>
    </lineage>
</organism>
<gene>
    <name evidence="2" type="ORF">NPIL_272851</name>
</gene>
<keyword evidence="3" id="KW-1185">Reference proteome</keyword>
<sequence>MQQQNRVTFHAALGMITLLFRSSAKASNSLHFLESSPSLAEISRAMIRTKSSTSRMLPIRAQNVATWHTKAQTMKMTANSRPGRRKNTWTTTDLKVSRFHMPSEKNAPLKLRKTEEFCMMWFKIAWPILGRNREAVWRGRFGHSQDIWYCFSMKVRRSAANEYALCSTNKLNGMFGGSTAFDGEQRTDLRYVY</sequence>
<feature type="signal peptide" evidence="1">
    <location>
        <begin position="1"/>
        <end position="26"/>
    </location>
</feature>
<reference evidence="2" key="1">
    <citation type="submission" date="2020-08" db="EMBL/GenBank/DDBJ databases">
        <title>Multicomponent nature underlies the extraordinary mechanical properties of spider dragline silk.</title>
        <authorList>
            <person name="Kono N."/>
            <person name="Nakamura H."/>
            <person name="Mori M."/>
            <person name="Yoshida Y."/>
            <person name="Ohtoshi R."/>
            <person name="Malay A.D."/>
            <person name="Moran D.A.P."/>
            <person name="Tomita M."/>
            <person name="Numata K."/>
            <person name="Arakawa K."/>
        </authorList>
    </citation>
    <scope>NUCLEOTIDE SEQUENCE</scope>
</reference>
<dbReference type="EMBL" id="BMAW01036749">
    <property type="protein sequence ID" value="GFU45632.1"/>
    <property type="molecule type" value="Genomic_DNA"/>
</dbReference>